<organism evidence="2">
    <name type="scientific">uncultured Thiotrichaceae bacterium</name>
    <dbReference type="NCBI Taxonomy" id="298394"/>
    <lineage>
        <taxon>Bacteria</taxon>
        <taxon>Pseudomonadati</taxon>
        <taxon>Pseudomonadota</taxon>
        <taxon>Gammaproteobacteria</taxon>
        <taxon>Thiotrichales</taxon>
        <taxon>Thiotrichaceae</taxon>
        <taxon>environmental samples</taxon>
    </lineage>
</organism>
<reference evidence="2" key="1">
    <citation type="submission" date="2020-01" db="EMBL/GenBank/DDBJ databases">
        <authorList>
            <person name="Meier V. D."/>
            <person name="Meier V D."/>
        </authorList>
    </citation>
    <scope>NUCLEOTIDE SEQUENCE</scope>
    <source>
        <strain evidence="2">HLG_WM_MAG_08</strain>
    </source>
</reference>
<keyword evidence="1" id="KW-1133">Transmembrane helix</keyword>
<gene>
    <name evidence="2" type="ORF">HELGO_WM37891</name>
</gene>
<name>A0A6S6T8S4_9GAMM</name>
<keyword evidence="1" id="KW-0812">Transmembrane</keyword>
<feature type="non-terminal residue" evidence="2">
    <location>
        <position position="1"/>
    </location>
</feature>
<evidence type="ECO:0000256" key="1">
    <source>
        <dbReference type="SAM" id="Phobius"/>
    </source>
</evidence>
<dbReference type="InterPro" id="IPR013783">
    <property type="entry name" value="Ig-like_fold"/>
</dbReference>
<protein>
    <recommendedName>
        <fullName evidence="3">GlyGly-CTERM sorting domain-containing protein</fullName>
    </recommendedName>
</protein>
<proteinExistence type="predicted"/>
<evidence type="ECO:0008006" key="3">
    <source>
        <dbReference type="Google" id="ProtNLM"/>
    </source>
</evidence>
<keyword evidence="1" id="KW-0472">Membrane</keyword>
<dbReference type="AlphaFoldDB" id="A0A6S6T8S4"/>
<dbReference type="Pfam" id="PF22352">
    <property type="entry name" value="K319L-like_PKD"/>
    <property type="match status" value="1"/>
</dbReference>
<dbReference type="EMBL" id="CACVAV010000183">
    <property type="protein sequence ID" value="CAA6811533.1"/>
    <property type="molecule type" value="Genomic_DNA"/>
</dbReference>
<accession>A0A6S6T8S4</accession>
<dbReference type="Gene3D" id="2.60.40.10">
    <property type="entry name" value="Immunoglobulins"/>
    <property type="match status" value="1"/>
</dbReference>
<feature type="transmembrane region" description="Helical" evidence="1">
    <location>
        <begin position="77"/>
        <end position="95"/>
    </location>
</feature>
<evidence type="ECO:0000313" key="2">
    <source>
        <dbReference type="EMBL" id="CAA6811533.1"/>
    </source>
</evidence>
<sequence length="99" mass="10467">SSDDAYGGKITRYRWEQVSGPDVALTDSDKAMATFTTPAAVRSDSQLVFQLNVTDDVGLSDSKQVVITVPGKGGGGGSFPVGLLGMLGILGLRWFKRKC</sequence>